<proteinExistence type="predicted"/>
<feature type="domain" description="R3H" evidence="3">
    <location>
        <begin position="503"/>
        <end position="568"/>
    </location>
</feature>
<feature type="region of interest" description="Disordered" evidence="1">
    <location>
        <begin position="616"/>
        <end position="642"/>
    </location>
</feature>
<dbReference type="SMART" id="SM00443">
    <property type="entry name" value="G_patch"/>
    <property type="match status" value="2"/>
</dbReference>
<accession>A0ABR0PJ37</accession>
<dbReference type="EMBL" id="JARKNE010000006">
    <property type="protein sequence ID" value="KAK5824354.1"/>
    <property type="molecule type" value="Genomic_DNA"/>
</dbReference>
<dbReference type="PANTHER" id="PTHR47423:SF2">
    <property type="entry name" value="PROTEIN SQS1"/>
    <property type="match status" value="1"/>
</dbReference>
<comment type="caution">
    <text evidence="4">The sequence shown here is derived from an EMBL/GenBank/DDBJ whole genome shotgun (WGS) entry which is preliminary data.</text>
</comment>
<dbReference type="PROSITE" id="PS51061">
    <property type="entry name" value="R3H"/>
    <property type="match status" value="1"/>
</dbReference>
<dbReference type="InterPro" id="IPR001374">
    <property type="entry name" value="R3H_dom"/>
</dbReference>
<evidence type="ECO:0000259" key="2">
    <source>
        <dbReference type="PROSITE" id="PS50174"/>
    </source>
</evidence>
<dbReference type="Pfam" id="PF01424">
    <property type="entry name" value="R3H"/>
    <property type="match status" value="1"/>
</dbReference>
<feature type="region of interest" description="Disordered" evidence="1">
    <location>
        <begin position="316"/>
        <end position="373"/>
    </location>
</feature>
<evidence type="ECO:0000256" key="1">
    <source>
        <dbReference type="SAM" id="MobiDB-lite"/>
    </source>
</evidence>
<dbReference type="PROSITE" id="PS50174">
    <property type="entry name" value="G_PATCH"/>
    <property type="match status" value="2"/>
</dbReference>
<dbReference type="InterPro" id="IPR000467">
    <property type="entry name" value="G_patch_dom"/>
</dbReference>
<evidence type="ECO:0000313" key="5">
    <source>
        <dbReference type="Proteomes" id="UP001358586"/>
    </source>
</evidence>
<feature type="region of interest" description="Disordered" evidence="1">
    <location>
        <begin position="110"/>
        <end position="150"/>
    </location>
</feature>
<dbReference type="Proteomes" id="UP001358586">
    <property type="component" value="Chromosome 6"/>
</dbReference>
<feature type="compositionally biased region" description="Polar residues" evidence="1">
    <location>
        <begin position="19"/>
        <end position="28"/>
    </location>
</feature>
<reference evidence="4 5" key="1">
    <citation type="submission" date="2023-03" db="EMBL/GenBank/DDBJ databases">
        <title>WGS of Gossypium arboreum.</title>
        <authorList>
            <person name="Yu D."/>
        </authorList>
    </citation>
    <scope>NUCLEOTIDE SEQUENCE [LARGE SCALE GENOMIC DNA]</scope>
    <source>
        <tissue evidence="4">Leaf</tissue>
    </source>
</reference>
<feature type="compositionally biased region" description="Basic and acidic residues" evidence="1">
    <location>
        <begin position="759"/>
        <end position="779"/>
    </location>
</feature>
<feature type="region of interest" description="Disordered" evidence="1">
    <location>
        <begin position="1"/>
        <end position="95"/>
    </location>
</feature>
<dbReference type="Gene3D" id="3.30.1370.50">
    <property type="entry name" value="R3H-like domain"/>
    <property type="match status" value="1"/>
</dbReference>
<feature type="compositionally biased region" description="Basic and acidic residues" evidence="1">
    <location>
        <begin position="35"/>
        <end position="48"/>
    </location>
</feature>
<feature type="compositionally biased region" description="Low complexity" evidence="1">
    <location>
        <begin position="63"/>
        <end position="93"/>
    </location>
</feature>
<dbReference type="CDD" id="cd02646">
    <property type="entry name" value="R3H_G-patch"/>
    <property type="match status" value="1"/>
</dbReference>
<sequence>MSVHVIPMELPNRLDPAPSTLQIDPSTLNRKEKKRKENDKTKGKERQQAEAMAGGGNKRRSNNNKNKNSNSNSNSNSQNKTNSGRGRSKSSSTRIRNSLFVEGGLLSDWQLDSQGRNRNGNRIGNRISGLGSDRAKASTSKNGPSTKIGGSAIRYEYPSLDLQDPESDILANKGDNKKDEMHPIILLSKESQIVAYMDQTTPSKPSLVNYTYGYGSDFVLGDKSHRGLGFDDESEATPSGIESCSKKMEEQEGACSNLSSSETEADAGHDDDNNNSSKVDAGVAEELIFNELSPKKNAGFLSIGGVKLYTQDMSDAETDEDYDGNSLGDESSGTTDQEEQDGVYESDDSVVSSDDDSDIDEEVAEDYLEGIGGEGSVLDTKWLVGQVLNDSDDDSSSNTSFDDTLEKLGGIALQDASMEYGMQKNQSRNKYSGGAKDALSPALDDLMLVKDPRTKSAKKKHVAKLPQSWPLLEQKSKNSRKFPGEKKKHRKEMIAVKRRERMLRRGVDLEKINSKLEQIVLDQVDMFAFQPMHPRDCSQVRRLAAIYRLSSGCQGSGKKRFVTVTRTQYTSMPSSSDKLRLEKLIGAGDEDADFPVNEGFNIKALDSGRARAQKVAKGSGLKKAGSSNIGESGEKRRSGKKVSYASQPVSFISSGVMVSETDEIRTTDPEGTSESYEHKDIIRSAQFGAFEVHTKGFGSKMMAKMGFVEGGGLGKDGQGMAQPIEVIQRPKSLGLGVNFTSTSSDSDRVHHKSGGASENRSKRFGDSSKDQHKSFGAFEKHTKGFGSKMMAKMGFVEGMGLGKDSQGIVNPLVASRLPKSRGLGANH</sequence>
<feature type="domain" description="G-patch" evidence="2">
    <location>
        <begin position="782"/>
        <end position="827"/>
    </location>
</feature>
<feature type="region of interest" description="Disordered" evidence="1">
    <location>
        <begin position="229"/>
        <end position="278"/>
    </location>
</feature>
<name>A0ABR0PJ37_GOSAR</name>
<evidence type="ECO:0000259" key="3">
    <source>
        <dbReference type="PROSITE" id="PS51061"/>
    </source>
</evidence>
<dbReference type="InterPro" id="IPR036867">
    <property type="entry name" value="R3H_dom_sf"/>
</dbReference>
<protein>
    <recommendedName>
        <fullName evidence="6">Protein SQS1</fullName>
    </recommendedName>
</protein>
<organism evidence="4 5">
    <name type="scientific">Gossypium arboreum</name>
    <name type="common">Tree cotton</name>
    <name type="synonym">Gossypium nanking</name>
    <dbReference type="NCBI Taxonomy" id="29729"/>
    <lineage>
        <taxon>Eukaryota</taxon>
        <taxon>Viridiplantae</taxon>
        <taxon>Streptophyta</taxon>
        <taxon>Embryophyta</taxon>
        <taxon>Tracheophyta</taxon>
        <taxon>Spermatophyta</taxon>
        <taxon>Magnoliopsida</taxon>
        <taxon>eudicotyledons</taxon>
        <taxon>Gunneridae</taxon>
        <taxon>Pentapetalae</taxon>
        <taxon>rosids</taxon>
        <taxon>malvids</taxon>
        <taxon>Malvales</taxon>
        <taxon>Malvaceae</taxon>
        <taxon>Malvoideae</taxon>
        <taxon>Gossypium</taxon>
    </lineage>
</organism>
<keyword evidence="5" id="KW-1185">Reference proteome</keyword>
<feature type="domain" description="G-patch" evidence="2">
    <location>
        <begin position="694"/>
        <end position="740"/>
    </location>
</feature>
<dbReference type="InterPro" id="IPR034082">
    <property type="entry name" value="R3H_G-patch"/>
</dbReference>
<feature type="region of interest" description="Disordered" evidence="1">
    <location>
        <begin position="739"/>
        <end position="779"/>
    </location>
</feature>
<feature type="compositionally biased region" description="Low complexity" evidence="1">
    <location>
        <begin position="116"/>
        <end position="129"/>
    </location>
</feature>
<gene>
    <name evidence="4" type="ORF">PVK06_019125</name>
</gene>
<evidence type="ECO:0008006" key="6">
    <source>
        <dbReference type="Google" id="ProtNLM"/>
    </source>
</evidence>
<feature type="compositionally biased region" description="Acidic residues" evidence="1">
    <location>
        <begin position="336"/>
        <end position="368"/>
    </location>
</feature>
<dbReference type="PANTHER" id="PTHR47423">
    <property type="entry name" value="G-PATCH DOMAIN CONTAINING PROTEIN"/>
    <property type="match status" value="1"/>
</dbReference>
<evidence type="ECO:0000313" key="4">
    <source>
        <dbReference type="EMBL" id="KAK5824354.1"/>
    </source>
</evidence>
<dbReference type="Pfam" id="PF01585">
    <property type="entry name" value="G-patch"/>
    <property type="match status" value="2"/>
</dbReference>